<gene>
    <name evidence="1" type="ORF">DHETER_LOCUS2494</name>
</gene>
<organism evidence="1 2">
    <name type="scientific">Dentiscutata heterogama</name>
    <dbReference type="NCBI Taxonomy" id="1316150"/>
    <lineage>
        <taxon>Eukaryota</taxon>
        <taxon>Fungi</taxon>
        <taxon>Fungi incertae sedis</taxon>
        <taxon>Mucoromycota</taxon>
        <taxon>Glomeromycotina</taxon>
        <taxon>Glomeromycetes</taxon>
        <taxon>Diversisporales</taxon>
        <taxon>Gigasporaceae</taxon>
        <taxon>Dentiscutata</taxon>
    </lineage>
</organism>
<evidence type="ECO:0000313" key="2">
    <source>
        <dbReference type="Proteomes" id="UP000789702"/>
    </source>
</evidence>
<dbReference type="EMBL" id="CAJVPU010001834">
    <property type="protein sequence ID" value="CAG8489549.1"/>
    <property type="molecule type" value="Genomic_DNA"/>
</dbReference>
<protein>
    <submittedName>
        <fullName evidence="1">663_t:CDS:1</fullName>
    </submittedName>
</protein>
<keyword evidence="2" id="KW-1185">Reference proteome</keyword>
<accession>A0ACA9KRV7</accession>
<evidence type="ECO:0000313" key="1">
    <source>
        <dbReference type="EMBL" id="CAG8489549.1"/>
    </source>
</evidence>
<name>A0ACA9KRV7_9GLOM</name>
<proteinExistence type="predicted"/>
<sequence length="55" mass="6226">MVEQETASIDDLLPAWPLKERNAKNDTLETEKITVCETGESKIKIDATYEIDDTI</sequence>
<reference evidence="1" key="1">
    <citation type="submission" date="2021-06" db="EMBL/GenBank/DDBJ databases">
        <authorList>
            <person name="Kallberg Y."/>
            <person name="Tangrot J."/>
            <person name="Rosling A."/>
        </authorList>
    </citation>
    <scope>NUCLEOTIDE SEQUENCE</scope>
    <source>
        <strain evidence="1">IL203A</strain>
    </source>
</reference>
<comment type="caution">
    <text evidence="1">The sequence shown here is derived from an EMBL/GenBank/DDBJ whole genome shotgun (WGS) entry which is preliminary data.</text>
</comment>
<dbReference type="Proteomes" id="UP000789702">
    <property type="component" value="Unassembled WGS sequence"/>
</dbReference>